<dbReference type="NCBIfam" id="NF003792">
    <property type="entry name" value="PRK05380.1"/>
    <property type="match status" value="1"/>
</dbReference>
<dbReference type="RefSeq" id="WP_255852320.1">
    <property type="nucleotide sequence ID" value="NZ_CP073347.1"/>
</dbReference>
<feature type="binding site" evidence="9">
    <location>
        <position position="402"/>
    </location>
    <ligand>
        <name>L-glutamine</name>
        <dbReference type="ChEBI" id="CHEBI:58359"/>
    </ligand>
</feature>
<dbReference type="InterPro" id="IPR017926">
    <property type="entry name" value="GATASE"/>
</dbReference>
<dbReference type="InterPro" id="IPR004468">
    <property type="entry name" value="CTP_synthase"/>
</dbReference>
<dbReference type="GO" id="GO:0003883">
    <property type="term" value="F:CTP synthase activity"/>
    <property type="evidence" value="ECO:0007669"/>
    <property type="project" value="UniProtKB-EC"/>
</dbReference>
<dbReference type="Pfam" id="PF00117">
    <property type="entry name" value="GATase"/>
    <property type="match status" value="1"/>
</dbReference>
<keyword evidence="4 9" id="KW-0547">Nucleotide-binding</keyword>
<dbReference type="EC" id="6.3.4.2" evidence="9"/>
<dbReference type="InterPro" id="IPR033828">
    <property type="entry name" value="GATase1_CTP_Synthase"/>
</dbReference>
<keyword evidence="9" id="KW-0460">Magnesium</keyword>
<dbReference type="Gene3D" id="3.40.50.880">
    <property type="match status" value="1"/>
</dbReference>
<dbReference type="PANTHER" id="PTHR11550">
    <property type="entry name" value="CTP SYNTHASE"/>
    <property type="match status" value="1"/>
</dbReference>
<comment type="caution">
    <text evidence="9">Lacks conserved residue(s) required for the propagation of feature annotation.</text>
</comment>
<proteinExistence type="inferred from homology"/>
<dbReference type="CDD" id="cd01746">
    <property type="entry name" value="GATase1_CTP_Synthase"/>
    <property type="match status" value="1"/>
</dbReference>
<reference evidence="12" key="1">
    <citation type="submission" date="2021-04" db="EMBL/GenBank/DDBJ databases">
        <title>Oceanospirillales bacteria with DddD are important DMSP degraders in coastal seawater.</title>
        <authorList>
            <person name="Liu J."/>
        </authorList>
    </citation>
    <scope>NUCLEOTIDE SEQUENCE</scope>
    <source>
        <strain evidence="12">D13-1</strain>
    </source>
</reference>
<evidence type="ECO:0000256" key="9">
    <source>
        <dbReference type="HAMAP-Rule" id="MF_01227"/>
    </source>
</evidence>
<comment type="pathway">
    <text evidence="1 9">Pyrimidine metabolism; CTP biosynthesis via de novo pathway; CTP from UDP: step 2/2.</text>
</comment>
<dbReference type="PROSITE" id="PS51273">
    <property type="entry name" value="GATASE_TYPE_1"/>
    <property type="match status" value="1"/>
</dbReference>
<evidence type="ECO:0000256" key="3">
    <source>
        <dbReference type="ARBA" id="ARBA00022598"/>
    </source>
</evidence>
<organism evidence="12 13">
    <name type="scientific">Marinobacterium rhizophilum</name>
    <dbReference type="NCBI Taxonomy" id="420402"/>
    <lineage>
        <taxon>Bacteria</taxon>
        <taxon>Pseudomonadati</taxon>
        <taxon>Pseudomonadota</taxon>
        <taxon>Gammaproteobacteria</taxon>
        <taxon>Oceanospirillales</taxon>
        <taxon>Oceanospirillaceae</taxon>
        <taxon>Marinobacterium</taxon>
    </lineage>
</organism>
<feature type="binding site" evidence="9">
    <location>
        <position position="71"/>
    </location>
    <ligand>
        <name>Mg(2+)</name>
        <dbReference type="ChEBI" id="CHEBI:18420"/>
    </ligand>
</feature>
<feature type="domain" description="Glutamine amidotransferase" evidence="10">
    <location>
        <begin position="300"/>
        <end position="533"/>
    </location>
</feature>
<dbReference type="EMBL" id="CP073347">
    <property type="protein sequence ID" value="UTW10285.1"/>
    <property type="molecule type" value="Genomic_DNA"/>
</dbReference>
<name>A0ABY5HDD6_9GAMM</name>
<feature type="binding site" evidence="9">
    <location>
        <position position="469"/>
    </location>
    <ligand>
        <name>L-glutamine</name>
        <dbReference type="ChEBI" id="CHEBI:58359"/>
    </ligand>
</feature>
<feature type="binding site" evidence="9">
    <location>
        <position position="240"/>
    </location>
    <ligand>
        <name>ATP</name>
        <dbReference type="ChEBI" id="CHEBI:30616"/>
    </ligand>
</feature>
<dbReference type="InterPro" id="IPR027417">
    <property type="entry name" value="P-loop_NTPase"/>
</dbReference>
<evidence type="ECO:0000256" key="6">
    <source>
        <dbReference type="ARBA" id="ARBA00022962"/>
    </source>
</evidence>
<protein>
    <recommendedName>
        <fullName evidence="9">CTP synthase</fullName>
        <ecNumber evidence="9">6.3.4.2</ecNumber>
    </recommendedName>
    <alternativeName>
        <fullName evidence="9">Cytidine 5'-triphosphate synthase</fullName>
    </alternativeName>
    <alternativeName>
        <fullName evidence="9">Cytidine triphosphate synthetase</fullName>
        <shortName evidence="9">CTP synthetase</shortName>
        <shortName evidence="9">CTPS</shortName>
    </alternativeName>
    <alternativeName>
        <fullName evidence="9">UTP--ammonia ligase</fullName>
    </alternativeName>
</protein>
<feature type="binding site" evidence="9">
    <location>
        <position position="13"/>
    </location>
    <ligand>
        <name>UTP</name>
        <dbReference type="ChEBI" id="CHEBI:46398"/>
    </ligand>
</feature>
<evidence type="ECO:0000256" key="7">
    <source>
        <dbReference type="ARBA" id="ARBA00022975"/>
    </source>
</evidence>
<feature type="region of interest" description="Amidoligase domain" evidence="9">
    <location>
        <begin position="1"/>
        <end position="265"/>
    </location>
</feature>
<dbReference type="NCBIfam" id="TIGR00337">
    <property type="entry name" value="PyrG"/>
    <property type="match status" value="1"/>
</dbReference>
<comment type="subunit">
    <text evidence="9">Homotetramer.</text>
</comment>
<keyword evidence="3 9" id="KW-0436">Ligase</keyword>
<feature type="binding site" evidence="9">
    <location>
        <begin position="186"/>
        <end position="191"/>
    </location>
    <ligand>
        <name>CTP</name>
        <dbReference type="ChEBI" id="CHEBI:37563"/>
        <note>allosteric inhibitor</note>
    </ligand>
</feature>
<comment type="function">
    <text evidence="9">Catalyzes the ATP-dependent amination of UTP to CTP with either L-glutamine or ammonia as the source of nitrogen. Regulates intracellular CTP levels through interactions with the four ribonucleotide triphosphates.</text>
</comment>
<evidence type="ECO:0000256" key="4">
    <source>
        <dbReference type="ARBA" id="ARBA00022741"/>
    </source>
</evidence>
<dbReference type="SUPFAM" id="SSF52317">
    <property type="entry name" value="Class I glutamine amidotransferase-like"/>
    <property type="match status" value="1"/>
</dbReference>
<comment type="catalytic activity">
    <reaction evidence="9">
        <text>UTP + NH4(+) + ATP = CTP + ADP + phosphate + 2 H(+)</text>
        <dbReference type="Rhea" id="RHEA:16597"/>
        <dbReference type="ChEBI" id="CHEBI:15378"/>
        <dbReference type="ChEBI" id="CHEBI:28938"/>
        <dbReference type="ChEBI" id="CHEBI:30616"/>
        <dbReference type="ChEBI" id="CHEBI:37563"/>
        <dbReference type="ChEBI" id="CHEBI:43474"/>
        <dbReference type="ChEBI" id="CHEBI:46398"/>
        <dbReference type="ChEBI" id="CHEBI:456216"/>
    </reaction>
</comment>
<comment type="catalytic activity">
    <reaction evidence="8 9">
        <text>UTP + L-glutamine + ATP + H2O = CTP + L-glutamate + ADP + phosphate + 2 H(+)</text>
        <dbReference type="Rhea" id="RHEA:26426"/>
        <dbReference type="ChEBI" id="CHEBI:15377"/>
        <dbReference type="ChEBI" id="CHEBI:15378"/>
        <dbReference type="ChEBI" id="CHEBI:29985"/>
        <dbReference type="ChEBI" id="CHEBI:30616"/>
        <dbReference type="ChEBI" id="CHEBI:37563"/>
        <dbReference type="ChEBI" id="CHEBI:43474"/>
        <dbReference type="ChEBI" id="CHEBI:46398"/>
        <dbReference type="ChEBI" id="CHEBI:58359"/>
        <dbReference type="ChEBI" id="CHEBI:456216"/>
        <dbReference type="EC" id="6.3.4.2"/>
    </reaction>
</comment>
<feature type="binding site" evidence="9">
    <location>
        <position position="13"/>
    </location>
    <ligand>
        <name>CTP</name>
        <dbReference type="ChEBI" id="CHEBI:37563"/>
        <note>allosteric inhibitor</note>
    </ligand>
</feature>
<evidence type="ECO:0000313" key="12">
    <source>
        <dbReference type="EMBL" id="UTW10285.1"/>
    </source>
</evidence>
<accession>A0ABY5HDD6</accession>
<keyword evidence="5 9" id="KW-0067">ATP-binding</keyword>
<keyword evidence="9" id="KW-0479">Metal-binding</keyword>
<dbReference type="Gene3D" id="3.40.50.300">
    <property type="entry name" value="P-loop containing nucleotide triphosphate hydrolases"/>
    <property type="match status" value="1"/>
</dbReference>
<feature type="active site" evidence="9">
    <location>
        <position position="516"/>
    </location>
</feature>
<feature type="active site" evidence="9">
    <location>
        <position position="514"/>
    </location>
</feature>
<feature type="binding site" evidence="9">
    <location>
        <begin position="379"/>
        <end position="382"/>
    </location>
    <ligand>
        <name>L-glutamine</name>
        <dbReference type="ChEBI" id="CHEBI:58359"/>
    </ligand>
</feature>
<evidence type="ECO:0000256" key="8">
    <source>
        <dbReference type="ARBA" id="ARBA00047781"/>
    </source>
</evidence>
<evidence type="ECO:0000259" key="10">
    <source>
        <dbReference type="Pfam" id="PF00117"/>
    </source>
</evidence>
<dbReference type="CDD" id="cd03113">
    <property type="entry name" value="CTPS_N"/>
    <property type="match status" value="1"/>
</dbReference>
<feature type="binding site" evidence="9">
    <location>
        <position position="222"/>
    </location>
    <ligand>
        <name>CTP</name>
        <dbReference type="ChEBI" id="CHEBI:37563"/>
        <note>allosteric inhibitor</note>
    </ligand>
</feature>
<evidence type="ECO:0000259" key="11">
    <source>
        <dbReference type="Pfam" id="PF06418"/>
    </source>
</evidence>
<keyword evidence="6 9" id="KW-0315">Glutamine amidotransferase</keyword>
<feature type="binding site" evidence="9">
    <location>
        <position position="139"/>
    </location>
    <ligand>
        <name>Mg(2+)</name>
        <dbReference type="ChEBI" id="CHEBI:18420"/>
    </ligand>
</feature>
<keyword evidence="13" id="KW-1185">Reference proteome</keyword>
<evidence type="ECO:0000256" key="5">
    <source>
        <dbReference type="ARBA" id="ARBA00022840"/>
    </source>
</evidence>
<evidence type="ECO:0000313" key="13">
    <source>
        <dbReference type="Proteomes" id="UP001058461"/>
    </source>
</evidence>
<dbReference type="PANTHER" id="PTHR11550:SF0">
    <property type="entry name" value="CTP SYNTHASE-RELATED"/>
    <property type="match status" value="1"/>
</dbReference>
<feature type="binding site" evidence="9">
    <location>
        <begin position="186"/>
        <end position="191"/>
    </location>
    <ligand>
        <name>UTP</name>
        <dbReference type="ChEBI" id="CHEBI:46398"/>
    </ligand>
</feature>
<evidence type="ECO:0000256" key="2">
    <source>
        <dbReference type="ARBA" id="ARBA00007533"/>
    </source>
</evidence>
<dbReference type="SUPFAM" id="SSF52540">
    <property type="entry name" value="P-loop containing nucleoside triphosphate hydrolases"/>
    <property type="match status" value="1"/>
</dbReference>
<comment type="similarity">
    <text evidence="2 9">Belongs to the CTP synthase family.</text>
</comment>
<comment type="activity regulation">
    <text evidence="9">Allosterically activated by GTP, when glutamine is the substrate; GTP has no effect on the reaction when ammonia is the substrate. The allosteric effector GTP functions by stabilizing the protein conformation that binds the tetrahedral intermediate(s) formed during glutamine hydrolysis. Inhibited by the product CTP, via allosteric rather than competitive inhibition.</text>
</comment>
<feature type="binding site" evidence="9">
    <location>
        <begin position="14"/>
        <end position="19"/>
    </location>
    <ligand>
        <name>ATP</name>
        <dbReference type="ChEBI" id="CHEBI:30616"/>
    </ligand>
</feature>
<gene>
    <name evidence="9" type="primary">pyrG</name>
    <name evidence="12" type="ORF">KDW95_13340</name>
</gene>
<feature type="binding site" evidence="9">
    <location>
        <position position="222"/>
    </location>
    <ligand>
        <name>UTP</name>
        <dbReference type="ChEBI" id="CHEBI:46398"/>
    </ligand>
</feature>
<evidence type="ECO:0000256" key="1">
    <source>
        <dbReference type="ARBA" id="ARBA00005171"/>
    </source>
</evidence>
<dbReference type="Pfam" id="PF06418">
    <property type="entry name" value="CTP_synth_N"/>
    <property type="match status" value="1"/>
</dbReference>
<feature type="binding site" evidence="9">
    <location>
        <begin position="146"/>
        <end position="148"/>
    </location>
    <ligand>
        <name>CTP</name>
        <dbReference type="ChEBI" id="CHEBI:37563"/>
        <note>allosteric inhibitor</note>
    </ligand>
</feature>
<feature type="binding site" evidence="9">
    <location>
        <position position="71"/>
    </location>
    <ligand>
        <name>ATP</name>
        <dbReference type="ChEBI" id="CHEBI:30616"/>
    </ligand>
</feature>
<dbReference type="HAMAP" id="MF_01227">
    <property type="entry name" value="PyrG"/>
    <property type="match status" value="1"/>
</dbReference>
<dbReference type="InterPro" id="IPR017456">
    <property type="entry name" value="CTP_synthase_N"/>
</dbReference>
<dbReference type="Proteomes" id="UP001058461">
    <property type="component" value="Chromosome"/>
</dbReference>
<keyword evidence="7 9" id="KW-0665">Pyrimidine biosynthesis</keyword>
<sequence length="541" mass="59569">MTRYIFVTGGVVSSLGKGIASASLAAILEARGVKVTMLKLDPYINVDPGTMSPFQHGEVFVTEDGAETDLDLGHYERFIRTTMGRRNNFTTGRVYQHVLLKERRGDYLGGTVQVIPHITDEIKRRVIEGAGDADVALVEIGGTVGDIESLPFLEAVRQLKAELGFSRALFMHLTLVPYIATAGETKTKPTQHSVKELRSIGIQPDILVCRSEQPLPVSSRRKLSMFTNVEERAVISLPDANTIYTIPRMLKDQNLDDIVVERFHLDCPPADLSEWDQVADAHLNPDGEVTIAMVGKYMELLDAYKSLIESISHAGIKARKKVKIRYIDSETVEQEGVDVLKGVSAILVPGGFGERGVEGKIKAVQYARENKVPYLGICLGMQVAVIEYARNVAGLVGANSTEFEPKGEHPVIGLITEWTTSDGDVEVRDESVDLGGTMRLGAQECQLLEDSNVARAYGSTRIVERHRHRYEVNNNYVAQLEEAGLRISGRSADGELVEVVEVPDHPWFVACQFHPEFTSSPRDGHGLFSGFIQAALDQQAK</sequence>
<feature type="domain" description="CTP synthase N-terminal" evidence="11">
    <location>
        <begin position="3"/>
        <end position="265"/>
    </location>
</feature>
<dbReference type="InterPro" id="IPR029062">
    <property type="entry name" value="Class_I_gatase-like"/>
</dbReference>
<feature type="binding site" evidence="9">
    <location>
        <position position="351"/>
    </location>
    <ligand>
        <name>L-glutamine</name>
        <dbReference type="ChEBI" id="CHEBI:58359"/>
    </ligand>
</feature>
<comment type="miscellaneous">
    <text evidence="9">CTPSs have evolved a hybrid strategy for distinguishing between UTP and CTP. The overlapping regions of the product feedback inhibitory and substrate sites recognize a common feature in both compounds, the triphosphate moiety. To differentiate isosteric substrate and product pyrimidine rings, an additional pocket far from the expected kinase/ligase catalytic site, specifically recognizes the cytosine and ribose portions of the product inhibitor.</text>
</comment>
<feature type="active site" description="Nucleophile; for glutamine hydrolysis" evidence="9">
    <location>
        <position position="378"/>
    </location>
</feature>
<comment type="catalytic activity">
    <reaction evidence="9">
        <text>L-glutamine + H2O = L-glutamate + NH4(+)</text>
        <dbReference type="Rhea" id="RHEA:15889"/>
        <dbReference type="ChEBI" id="CHEBI:15377"/>
        <dbReference type="ChEBI" id="CHEBI:28938"/>
        <dbReference type="ChEBI" id="CHEBI:29985"/>
        <dbReference type="ChEBI" id="CHEBI:58359"/>
    </reaction>
</comment>